<gene>
    <name evidence="2" type="ORF">DI551_00635</name>
</gene>
<feature type="region of interest" description="Disordered" evidence="1">
    <location>
        <begin position="58"/>
        <end position="103"/>
    </location>
</feature>
<reference evidence="2 3" key="1">
    <citation type="submission" date="2017-08" db="EMBL/GenBank/DDBJ databases">
        <title>Infants hospitalized years apart are colonized by the same room-sourced microbial strains.</title>
        <authorList>
            <person name="Brooks B."/>
            <person name="Olm M.R."/>
            <person name="Firek B.A."/>
            <person name="Baker R."/>
            <person name="Thomas B.C."/>
            <person name="Morowitz M.J."/>
            <person name="Banfield J.F."/>
        </authorList>
    </citation>
    <scope>NUCLEOTIDE SEQUENCE [LARGE SCALE GENOMIC DNA]</scope>
    <source>
        <strain evidence="2">S2_005_002_R2_29</strain>
    </source>
</reference>
<evidence type="ECO:0000313" key="2">
    <source>
        <dbReference type="EMBL" id="PZQ48870.1"/>
    </source>
</evidence>
<feature type="compositionally biased region" description="Low complexity" evidence="1">
    <location>
        <begin position="91"/>
        <end position="103"/>
    </location>
</feature>
<name>A0A2W5QBT1_9BACT</name>
<sequence length="103" mass="10838">MTATENIRIRALELAIAATSAPRRDDDIVLATAATFEAYLRDGSLTSLKAALAQVQSGRAAHRDDKTPACSLPPTSQSFLSEKEELSGESAKAVNAAAEARHA</sequence>
<protein>
    <submittedName>
        <fullName evidence="2">Uncharacterized protein</fullName>
    </submittedName>
</protein>
<organism evidence="2 3">
    <name type="scientific">Micavibrio aeruginosavorus</name>
    <dbReference type="NCBI Taxonomy" id="349221"/>
    <lineage>
        <taxon>Bacteria</taxon>
        <taxon>Pseudomonadati</taxon>
        <taxon>Bdellovibrionota</taxon>
        <taxon>Bdellovibrionia</taxon>
        <taxon>Bdellovibrionales</taxon>
        <taxon>Pseudobdellovibrionaceae</taxon>
        <taxon>Micavibrio</taxon>
    </lineage>
</organism>
<evidence type="ECO:0000313" key="3">
    <source>
        <dbReference type="Proteomes" id="UP000249417"/>
    </source>
</evidence>
<accession>A0A2W5QBT1</accession>
<proteinExistence type="predicted"/>
<comment type="caution">
    <text evidence="2">The sequence shown here is derived from an EMBL/GenBank/DDBJ whole genome shotgun (WGS) entry which is preliminary data.</text>
</comment>
<dbReference type="AlphaFoldDB" id="A0A2W5QBT1"/>
<dbReference type="EMBL" id="QFQB01000002">
    <property type="protein sequence ID" value="PZQ48870.1"/>
    <property type="molecule type" value="Genomic_DNA"/>
</dbReference>
<evidence type="ECO:0000256" key="1">
    <source>
        <dbReference type="SAM" id="MobiDB-lite"/>
    </source>
</evidence>
<dbReference type="Proteomes" id="UP000249417">
    <property type="component" value="Unassembled WGS sequence"/>
</dbReference>